<dbReference type="RefSeq" id="WP_174139367.1">
    <property type="nucleotide sequence ID" value="NZ_JABUFE010000011.1"/>
</dbReference>
<organism evidence="2 3">
    <name type="scientific">Parasulfitobacter algicola</name>
    <dbReference type="NCBI Taxonomy" id="2614809"/>
    <lineage>
        <taxon>Bacteria</taxon>
        <taxon>Pseudomonadati</taxon>
        <taxon>Pseudomonadota</taxon>
        <taxon>Alphaproteobacteria</taxon>
        <taxon>Rhodobacterales</taxon>
        <taxon>Roseobacteraceae</taxon>
        <taxon>Parasulfitobacter</taxon>
    </lineage>
</organism>
<gene>
    <name evidence="2" type="ORF">HRQ87_15560</name>
</gene>
<reference evidence="2 3" key="1">
    <citation type="submission" date="2020-06" db="EMBL/GenBank/DDBJ databases">
        <title>Sulfitobacter algicola sp. nov., isolated from green algae.</title>
        <authorList>
            <person name="Wang C."/>
        </authorList>
    </citation>
    <scope>NUCLEOTIDE SEQUENCE [LARGE SCALE GENOMIC DNA]</scope>
    <source>
        <strain evidence="2 3">1151</strain>
    </source>
</reference>
<dbReference type="EMBL" id="JABUFE010000011">
    <property type="protein sequence ID" value="NSX56211.1"/>
    <property type="molecule type" value="Genomic_DNA"/>
</dbReference>
<evidence type="ECO:0000259" key="1">
    <source>
        <dbReference type="Pfam" id="PF04187"/>
    </source>
</evidence>
<dbReference type="Pfam" id="PF04187">
    <property type="entry name" value="Cofac_haem_bdg"/>
    <property type="match status" value="1"/>
</dbReference>
<dbReference type="InterPro" id="IPR007314">
    <property type="entry name" value="Cofac_haem-bd_dom"/>
</dbReference>
<keyword evidence="3" id="KW-1185">Reference proteome</keyword>
<sequence length="253" mass="27807">MADTADRVRDDALMQADIIILGEIHDNGFHHKGQAELIERINPKAVVFEMLSSAQAAQINADPRDNLAVLGHRIGWAEAGWPDFALYQPVFEALGETPVVGAAQPRDKVRRAFSETAFGVFGPEGTRFDLDQSLPDEQMALRKDMQFRAHCNAMPMDMMAGMVEAQRYRDASFAAVMLATLDEYGAPIVLIAGNGHARTDWGVPAMIILSEPNIKTLSIGFIERPQPDSIPPFDITIMTDPAIRADPCDAFNN</sequence>
<dbReference type="CDD" id="cd14727">
    <property type="entry name" value="ChanN-like"/>
    <property type="match status" value="1"/>
</dbReference>
<proteinExistence type="predicted"/>
<accession>A0ABX2IZL6</accession>
<dbReference type="Gene3D" id="3.40.50.11550">
    <property type="match status" value="2"/>
</dbReference>
<name>A0ABX2IZL6_9RHOB</name>
<protein>
    <submittedName>
        <fullName evidence="2">ChaN family lipoprotein</fullName>
    </submittedName>
</protein>
<dbReference type="SUPFAM" id="SSF159501">
    <property type="entry name" value="EreA/ChaN-like"/>
    <property type="match status" value="1"/>
</dbReference>
<dbReference type="Proteomes" id="UP000777935">
    <property type="component" value="Unassembled WGS sequence"/>
</dbReference>
<comment type="caution">
    <text evidence="2">The sequence shown here is derived from an EMBL/GenBank/DDBJ whole genome shotgun (WGS) entry which is preliminary data.</text>
</comment>
<feature type="domain" description="Haem-binding uptake Tiki superfamily ChaN" evidence="1">
    <location>
        <begin position="12"/>
        <end position="206"/>
    </location>
</feature>
<evidence type="ECO:0000313" key="2">
    <source>
        <dbReference type="EMBL" id="NSX56211.1"/>
    </source>
</evidence>
<evidence type="ECO:0000313" key="3">
    <source>
        <dbReference type="Proteomes" id="UP000777935"/>
    </source>
</evidence>
<keyword evidence="2" id="KW-0449">Lipoprotein</keyword>